<accession>A0A6J4LJ85</accession>
<name>A0A6J4LJ85_9SPHI</name>
<protein>
    <submittedName>
        <fullName evidence="1">Uncharacterized protein</fullName>
    </submittedName>
</protein>
<proteinExistence type="predicted"/>
<evidence type="ECO:0000313" key="1">
    <source>
        <dbReference type="EMBL" id="CAA9333661.1"/>
    </source>
</evidence>
<gene>
    <name evidence="1" type="ORF">AVDCRST_MAG56-7522</name>
</gene>
<organism evidence="1">
    <name type="scientific">uncultured Cytophagales bacterium</name>
    <dbReference type="NCBI Taxonomy" id="158755"/>
    <lineage>
        <taxon>Bacteria</taxon>
        <taxon>Pseudomonadati</taxon>
        <taxon>Bacteroidota</taxon>
        <taxon>Sphingobacteriia</taxon>
        <taxon>Sphingobacteriales</taxon>
        <taxon>environmental samples</taxon>
    </lineage>
</organism>
<dbReference type="AlphaFoldDB" id="A0A6J4LJ85"/>
<dbReference type="EMBL" id="CADCTQ010000631">
    <property type="protein sequence ID" value="CAA9333661.1"/>
    <property type="molecule type" value="Genomic_DNA"/>
</dbReference>
<reference evidence="1" key="1">
    <citation type="submission" date="2020-02" db="EMBL/GenBank/DDBJ databases">
        <authorList>
            <person name="Meier V. D."/>
        </authorList>
    </citation>
    <scope>NUCLEOTIDE SEQUENCE</scope>
    <source>
        <strain evidence="1">AVDCRST_MAG56</strain>
    </source>
</reference>
<sequence>MFLFAYIYGKIKPGGTIYAPQSLNKWVCGGYFCGTFHNNPFIFAVILNISYNPAAAKVLRK</sequence>